<gene>
    <name evidence="3" type="ORF">BUALT_Bualt08G0037900</name>
</gene>
<name>A0AAV6X2U4_9LAMI</name>
<dbReference type="GO" id="GO:0050793">
    <property type="term" value="P:regulation of developmental process"/>
    <property type="evidence" value="ECO:0007669"/>
    <property type="project" value="InterPro"/>
</dbReference>
<dbReference type="EMBL" id="WHWC01000008">
    <property type="protein sequence ID" value="KAG8377486.1"/>
    <property type="molecule type" value="Genomic_DNA"/>
</dbReference>
<dbReference type="InterPro" id="IPR044700">
    <property type="entry name" value="PIP2/PIPL1"/>
</dbReference>
<evidence type="ECO:0000313" key="3">
    <source>
        <dbReference type="EMBL" id="KAG8377486.1"/>
    </source>
</evidence>
<evidence type="ECO:0000256" key="1">
    <source>
        <dbReference type="SAM" id="MobiDB-lite"/>
    </source>
</evidence>
<dbReference type="GO" id="GO:0045087">
    <property type="term" value="P:innate immune response"/>
    <property type="evidence" value="ECO:0007669"/>
    <property type="project" value="InterPro"/>
</dbReference>
<comment type="caution">
    <text evidence="3">The sequence shown here is derived from an EMBL/GenBank/DDBJ whole genome shotgun (WGS) entry which is preliminary data.</text>
</comment>
<dbReference type="PANTHER" id="PTHR34663">
    <property type="entry name" value="OS06G0637400 PROTEIN"/>
    <property type="match status" value="1"/>
</dbReference>
<evidence type="ECO:0000256" key="2">
    <source>
        <dbReference type="SAM" id="SignalP"/>
    </source>
</evidence>
<accession>A0AAV6X2U4</accession>
<dbReference type="AlphaFoldDB" id="A0AAV6X2U4"/>
<keyword evidence="2" id="KW-0732">Signal</keyword>
<protein>
    <recommendedName>
        <fullName evidence="5">Transmembrane protein</fullName>
    </recommendedName>
</protein>
<feature type="region of interest" description="Disordered" evidence="1">
    <location>
        <begin position="58"/>
        <end position="89"/>
    </location>
</feature>
<evidence type="ECO:0000313" key="4">
    <source>
        <dbReference type="Proteomes" id="UP000826271"/>
    </source>
</evidence>
<proteinExistence type="predicted"/>
<reference evidence="3" key="1">
    <citation type="submission" date="2019-10" db="EMBL/GenBank/DDBJ databases">
        <authorList>
            <person name="Zhang R."/>
            <person name="Pan Y."/>
            <person name="Wang J."/>
            <person name="Ma R."/>
            <person name="Yu S."/>
        </authorList>
    </citation>
    <scope>NUCLEOTIDE SEQUENCE</scope>
    <source>
        <strain evidence="3">LA-IB0</strain>
        <tissue evidence="3">Leaf</tissue>
    </source>
</reference>
<sequence>MANGLKSLTLFTVLILLLSCIFFPNEARLFKPVQQQNMIDREIMKILDDLYVEAMKNGGPSHGGDGHAATDALTLGGIKKSGPSPGDGH</sequence>
<feature type="signal peptide" evidence="2">
    <location>
        <begin position="1"/>
        <end position="27"/>
    </location>
</feature>
<feature type="chain" id="PRO_5043462320" description="Transmembrane protein" evidence="2">
    <location>
        <begin position="28"/>
        <end position="89"/>
    </location>
</feature>
<dbReference type="Proteomes" id="UP000826271">
    <property type="component" value="Unassembled WGS sequence"/>
</dbReference>
<organism evidence="3 4">
    <name type="scientific">Buddleja alternifolia</name>
    <dbReference type="NCBI Taxonomy" id="168488"/>
    <lineage>
        <taxon>Eukaryota</taxon>
        <taxon>Viridiplantae</taxon>
        <taxon>Streptophyta</taxon>
        <taxon>Embryophyta</taxon>
        <taxon>Tracheophyta</taxon>
        <taxon>Spermatophyta</taxon>
        <taxon>Magnoliopsida</taxon>
        <taxon>eudicotyledons</taxon>
        <taxon>Gunneridae</taxon>
        <taxon>Pentapetalae</taxon>
        <taxon>asterids</taxon>
        <taxon>lamiids</taxon>
        <taxon>Lamiales</taxon>
        <taxon>Scrophulariaceae</taxon>
        <taxon>Buddlejeae</taxon>
        <taxon>Buddleja</taxon>
    </lineage>
</organism>
<dbReference type="PROSITE" id="PS51257">
    <property type="entry name" value="PROKAR_LIPOPROTEIN"/>
    <property type="match status" value="1"/>
</dbReference>
<dbReference type="PANTHER" id="PTHR34663:SF11">
    <property type="entry name" value="DERMOKINE-LIKE"/>
    <property type="match status" value="1"/>
</dbReference>
<keyword evidence="4" id="KW-1185">Reference proteome</keyword>
<evidence type="ECO:0008006" key="5">
    <source>
        <dbReference type="Google" id="ProtNLM"/>
    </source>
</evidence>